<evidence type="ECO:0000259" key="5">
    <source>
        <dbReference type="PROSITE" id="PS50404"/>
    </source>
</evidence>
<dbReference type="CDD" id="cd03192">
    <property type="entry name" value="GST_C_Sigma_like"/>
    <property type="match status" value="1"/>
</dbReference>
<comment type="similarity">
    <text evidence="3">Belongs to the GST superfamily. Sigma family.</text>
</comment>
<dbReference type="InterPro" id="IPR050213">
    <property type="entry name" value="GST_superfamily"/>
</dbReference>
<dbReference type="InterPro" id="IPR010987">
    <property type="entry name" value="Glutathione-S-Trfase_C-like"/>
</dbReference>
<evidence type="ECO:0000313" key="7">
    <source>
        <dbReference type="EMBL" id="KAL0881856.1"/>
    </source>
</evidence>
<dbReference type="PROSITE" id="PS50405">
    <property type="entry name" value="GST_CTER"/>
    <property type="match status" value="1"/>
</dbReference>
<organism evidence="7 8">
    <name type="scientific">Loxostege sticticalis</name>
    <name type="common">Beet webworm moth</name>
    <dbReference type="NCBI Taxonomy" id="481309"/>
    <lineage>
        <taxon>Eukaryota</taxon>
        <taxon>Metazoa</taxon>
        <taxon>Ecdysozoa</taxon>
        <taxon>Arthropoda</taxon>
        <taxon>Hexapoda</taxon>
        <taxon>Insecta</taxon>
        <taxon>Pterygota</taxon>
        <taxon>Neoptera</taxon>
        <taxon>Endopterygota</taxon>
        <taxon>Lepidoptera</taxon>
        <taxon>Glossata</taxon>
        <taxon>Ditrysia</taxon>
        <taxon>Pyraloidea</taxon>
        <taxon>Crambidae</taxon>
        <taxon>Pyraustinae</taxon>
        <taxon>Loxostege</taxon>
    </lineage>
</organism>
<evidence type="ECO:0000256" key="4">
    <source>
        <dbReference type="ARBA" id="ARBA00047960"/>
    </source>
</evidence>
<dbReference type="SFLD" id="SFLDG01205">
    <property type="entry name" value="AMPS.1"/>
    <property type="match status" value="1"/>
</dbReference>
<evidence type="ECO:0000256" key="1">
    <source>
        <dbReference type="ARBA" id="ARBA00012452"/>
    </source>
</evidence>
<dbReference type="SUPFAM" id="SSF52833">
    <property type="entry name" value="Thioredoxin-like"/>
    <property type="match status" value="1"/>
</dbReference>
<comment type="caution">
    <text evidence="7">The sequence shown here is derived from an EMBL/GenBank/DDBJ whole genome shotgun (WGS) entry which is preliminary data.</text>
</comment>
<feature type="domain" description="GST C-terminal" evidence="6">
    <location>
        <begin position="80"/>
        <end position="203"/>
    </location>
</feature>
<dbReference type="Proteomes" id="UP001549920">
    <property type="component" value="Unassembled WGS sequence"/>
</dbReference>
<reference evidence="7 8" key="1">
    <citation type="submission" date="2024-06" db="EMBL/GenBank/DDBJ databases">
        <title>A chromosome-level genome assembly of beet webworm, Loxostege sticticalis.</title>
        <authorList>
            <person name="Zhang Y."/>
        </authorList>
    </citation>
    <scope>NUCLEOTIDE SEQUENCE [LARGE SCALE GENOMIC DNA]</scope>
    <source>
        <strain evidence="7">AQ026</strain>
        <tissue evidence="7">Whole body</tissue>
    </source>
</reference>
<dbReference type="Pfam" id="PF02798">
    <property type="entry name" value="GST_N"/>
    <property type="match status" value="1"/>
</dbReference>
<accession>A0ABR3HZ61</accession>
<dbReference type="InterPro" id="IPR036249">
    <property type="entry name" value="Thioredoxin-like_sf"/>
</dbReference>
<dbReference type="InterPro" id="IPR004046">
    <property type="entry name" value="GST_C"/>
</dbReference>
<protein>
    <recommendedName>
        <fullName evidence="1">glutathione transferase</fullName>
        <ecNumber evidence="1">2.5.1.18</ecNumber>
    </recommendedName>
</protein>
<dbReference type="PROSITE" id="PS50404">
    <property type="entry name" value="GST_NTER"/>
    <property type="match status" value="1"/>
</dbReference>
<dbReference type="Gene3D" id="1.20.1050.130">
    <property type="match status" value="1"/>
</dbReference>
<dbReference type="Pfam" id="PF14497">
    <property type="entry name" value="GST_C_3"/>
    <property type="match status" value="1"/>
</dbReference>
<keyword evidence="8" id="KW-1185">Reference proteome</keyword>
<evidence type="ECO:0000259" key="6">
    <source>
        <dbReference type="PROSITE" id="PS50405"/>
    </source>
</evidence>
<dbReference type="PANTHER" id="PTHR11571:SF224">
    <property type="entry name" value="HEMATOPOIETIC PROSTAGLANDIN D SYNTHASE"/>
    <property type="match status" value="1"/>
</dbReference>
<evidence type="ECO:0000256" key="2">
    <source>
        <dbReference type="ARBA" id="ARBA00022679"/>
    </source>
</evidence>
<gene>
    <name evidence="7" type="ORF">ABMA27_001630</name>
</gene>
<dbReference type="CDD" id="cd03039">
    <property type="entry name" value="GST_N_Sigma_like"/>
    <property type="match status" value="1"/>
</dbReference>
<dbReference type="InterPro" id="IPR040079">
    <property type="entry name" value="Glutathione_S-Trfase"/>
</dbReference>
<comment type="catalytic activity">
    <reaction evidence="4">
        <text>RX + glutathione = an S-substituted glutathione + a halide anion + H(+)</text>
        <dbReference type="Rhea" id="RHEA:16437"/>
        <dbReference type="ChEBI" id="CHEBI:15378"/>
        <dbReference type="ChEBI" id="CHEBI:16042"/>
        <dbReference type="ChEBI" id="CHEBI:17792"/>
        <dbReference type="ChEBI" id="CHEBI:57925"/>
        <dbReference type="ChEBI" id="CHEBI:90779"/>
        <dbReference type="EC" id="2.5.1.18"/>
    </reaction>
</comment>
<evidence type="ECO:0000313" key="8">
    <source>
        <dbReference type="Proteomes" id="UP001549920"/>
    </source>
</evidence>
<dbReference type="SUPFAM" id="SSF47616">
    <property type="entry name" value="GST C-terminal domain-like"/>
    <property type="match status" value="1"/>
</dbReference>
<dbReference type="SFLD" id="SFLDS00019">
    <property type="entry name" value="Glutathione_Transferase_(cytos"/>
    <property type="match status" value="1"/>
</dbReference>
<name>A0ABR3HZ61_LOXSC</name>
<dbReference type="EMBL" id="JBEUOH010000011">
    <property type="protein sequence ID" value="KAL0881856.1"/>
    <property type="molecule type" value="Genomic_DNA"/>
</dbReference>
<sequence length="203" mass="23011">MSRKLVYFDVNGYTEAVRYILHYSGLKFEDVRIDFNSFGKIKESLPYGQVPIYEENGRTLNQSMAIARYLGSQTGLLPSDPWEQAKLDAVVLNAHDYIKKLIAFYWVPTNKEESKKALDEATPYFLSRFEKELKAGGGHFGGKLSWADFVFVGVVEMFNLYLDDPIHTGYPAVTALVSEIQGLPGVKEYIANRKPYVRPVAPK</sequence>
<keyword evidence="2" id="KW-0808">Transferase</keyword>
<dbReference type="EC" id="2.5.1.18" evidence="1"/>
<dbReference type="SFLD" id="SFLDG00363">
    <property type="entry name" value="AMPS_(cytGST):_Alpha-__Mu-__Pi"/>
    <property type="match status" value="1"/>
</dbReference>
<proteinExistence type="inferred from homology"/>
<feature type="domain" description="GST N-terminal" evidence="5">
    <location>
        <begin position="1"/>
        <end position="78"/>
    </location>
</feature>
<dbReference type="InterPro" id="IPR004045">
    <property type="entry name" value="Glutathione_S-Trfase_N"/>
</dbReference>
<dbReference type="PANTHER" id="PTHR11571">
    <property type="entry name" value="GLUTATHIONE S-TRANSFERASE"/>
    <property type="match status" value="1"/>
</dbReference>
<dbReference type="InterPro" id="IPR036282">
    <property type="entry name" value="Glutathione-S-Trfase_C_sf"/>
</dbReference>
<evidence type="ECO:0000256" key="3">
    <source>
        <dbReference type="ARBA" id="ARBA00038317"/>
    </source>
</evidence>